<dbReference type="CDD" id="cd09279">
    <property type="entry name" value="RNase_HI_like"/>
    <property type="match status" value="1"/>
</dbReference>
<dbReference type="InterPro" id="IPR036397">
    <property type="entry name" value="RNaseH_sf"/>
</dbReference>
<dbReference type="FunFam" id="3.30.420.10:FF:000076">
    <property type="entry name" value="RBR-type E3 ubiquitin transferase"/>
    <property type="match status" value="1"/>
</dbReference>
<dbReference type="SUPFAM" id="SSF53098">
    <property type="entry name" value="Ribonuclease H-like"/>
    <property type="match status" value="1"/>
</dbReference>
<name>S5DXC8_9ACTN</name>
<dbReference type="InterPro" id="IPR012337">
    <property type="entry name" value="RNaseH-like_sf"/>
</dbReference>
<dbReference type="PANTHER" id="PTHR48475">
    <property type="entry name" value="RIBONUCLEASE H"/>
    <property type="match status" value="1"/>
</dbReference>
<accession>S5DXC8</accession>
<dbReference type="GO" id="GO:0004523">
    <property type="term" value="F:RNA-DNA hybrid ribonuclease activity"/>
    <property type="evidence" value="ECO:0007669"/>
    <property type="project" value="InterPro"/>
</dbReference>
<sequence>MYKVFCDGASRSNPGEAAIGVSIQENDDEIHTISEAIGIASNNVAEYKSLIFALQYSLENNYLNLEIFLDSKLVVEQINGNFKVKSDNLKKLNSDALNLLKKFDSISIKHIYREQNKRADQLANMALDK</sequence>
<evidence type="ECO:0000259" key="1">
    <source>
        <dbReference type="PROSITE" id="PS50879"/>
    </source>
</evidence>
<proteinExistence type="predicted"/>
<evidence type="ECO:0000313" key="2">
    <source>
        <dbReference type="EMBL" id="AGQ19642.1"/>
    </source>
</evidence>
<dbReference type="GO" id="GO:0003676">
    <property type="term" value="F:nucleic acid binding"/>
    <property type="evidence" value="ECO:0007669"/>
    <property type="project" value="InterPro"/>
</dbReference>
<dbReference type="AlphaFoldDB" id="S5DXC8"/>
<dbReference type="PANTHER" id="PTHR48475:SF1">
    <property type="entry name" value="RNASE H TYPE-1 DOMAIN-CONTAINING PROTEIN"/>
    <property type="match status" value="1"/>
</dbReference>
<dbReference type="EMBL" id="KC811139">
    <property type="protein sequence ID" value="AGQ19642.1"/>
    <property type="molecule type" value="Genomic_DNA"/>
</dbReference>
<dbReference type="Pfam" id="PF13456">
    <property type="entry name" value="RVT_3"/>
    <property type="match status" value="1"/>
</dbReference>
<dbReference type="PROSITE" id="PS50879">
    <property type="entry name" value="RNASE_H_1"/>
    <property type="match status" value="1"/>
</dbReference>
<organism evidence="2">
    <name type="scientific">Candidatus Actinomarina minuta</name>
    <dbReference type="NCBI Taxonomy" id="1389454"/>
    <lineage>
        <taxon>Bacteria</taxon>
        <taxon>Bacillati</taxon>
        <taxon>Actinomycetota</taxon>
        <taxon>Actinomycetes</taxon>
        <taxon>Candidatus Actinomarinidae</taxon>
        <taxon>Candidatus Actinomarinales</taxon>
        <taxon>Candidatus Actinomarineae</taxon>
        <taxon>Candidatus Actinomarinaceae</taxon>
        <taxon>Candidatus Actinomarina</taxon>
    </lineage>
</organism>
<reference evidence="2" key="1">
    <citation type="journal article" date="2013" name="Sci. Rep.">
        <title>Metagenomics uncovers a new group of low GC and ultra-small marine Actinobacteria.</title>
        <authorList>
            <person name="Ghai R."/>
            <person name="Mizuno C.M."/>
            <person name="Picazo A."/>
            <person name="Camacho A."/>
            <person name="Rodriguez-Valera F."/>
        </authorList>
    </citation>
    <scope>NUCLEOTIDE SEQUENCE</scope>
</reference>
<protein>
    <submittedName>
        <fullName evidence="2">Ribonuclease HI</fullName>
    </submittedName>
</protein>
<feature type="domain" description="RNase H type-1" evidence="1">
    <location>
        <begin position="1"/>
        <end position="128"/>
    </location>
</feature>
<dbReference type="InterPro" id="IPR002156">
    <property type="entry name" value="RNaseH_domain"/>
</dbReference>
<dbReference type="Gene3D" id="3.30.420.10">
    <property type="entry name" value="Ribonuclease H-like superfamily/Ribonuclease H"/>
    <property type="match status" value="1"/>
</dbReference>